<protein>
    <submittedName>
        <fullName evidence="3">Uncharacterized protein</fullName>
    </submittedName>
</protein>
<gene>
    <name evidence="3" type="ORF">HTAM1171_LOCUS696</name>
</gene>
<keyword evidence="2" id="KW-0472">Membrane</keyword>
<name>A0A7S2DYW4_9STRA</name>
<feature type="compositionally biased region" description="Polar residues" evidence="1">
    <location>
        <begin position="1"/>
        <end position="15"/>
    </location>
</feature>
<dbReference type="AlphaFoldDB" id="A0A7S2DYW4"/>
<dbReference type="EMBL" id="HBGV01001144">
    <property type="protein sequence ID" value="CAD9468197.1"/>
    <property type="molecule type" value="Transcribed_RNA"/>
</dbReference>
<evidence type="ECO:0000256" key="1">
    <source>
        <dbReference type="SAM" id="MobiDB-lite"/>
    </source>
</evidence>
<sequence length="123" mass="13720">MNSKESASIPDSSPAQHLLRNSSLPSSPPQDESAYALVALIAVGVIVVFLALLLYVRRNHALIRSDSDMILPPVRSKRFTRYVEDKYHIVHKSQEKLFIENKKAAINKKKNADYGATATEEKA</sequence>
<accession>A0A7S2DYW4</accession>
<keyword evidence="2" id="KW-0812">Transmembrane</keyword>
<keyword evidence="2" id="KW-1133">Transmembrane helix</keyword>
<reference evidence="3" key="1">
    <citation type="submission" date="2021-01" db="EMBL/GenBank/DDBJ databases">
        <authorList>
            <person name="Corre E."/>
            <person name="Pelletier E."/>
            <person name="Niang G."/>
            <person name="Scheremetjew M."/>
            <person name="Finn R."/>
            <person name="Kale V."/>
            <person name="Holt S."/>
            <person name="Cochrane G."/>
            <person name="Meng A."/>
            <person name="Brown T."/>
            <person name="Cohen L."/>
        </authorList>
    </citation>
    <scope>NUCLEOTIDE SEQUENCE</scope>
    <source>
        <strain evidence="3">CCMP826</strain>
    </source>
</reference>
<organism evidence="3">
    <name type="scientific">Helicotheca tamesis</name>
    <dbReference type="NCBI Taxonomy" id="374047"/>
    <lineage>
        <taxon>Eukaryota</taxon>
        <taxon>Sar</taxon>
        <taxon>Stramenopiles</taxon>
        <taxon>Ochrophyta</taxon>
        <taxon>Bacillariophyta</taxon>
        <taxon>Mediophyceae</taxon>
        <taxon>Lithodesmiophycidae</taxon>
        <taxon>Lithodesmiales</taxon>
        <taxon>Lithodesmiaceae</taxon>
        <taxon>Helicotheca</taxon>
    </lineage>
</organism>
<evidence type="ECO:0000313" key="3">
    <source>
        <dbReference type="EMBL" id="CAD9468197.1"/>
    </source>
</evidence>
<feature type="transmembrane region" description="Helical" evidence="2">
    <location>
        <begin position="34"/>
        <end position="56"/>
    </location>
</feature>
<feature type="region of interest" description="Disordered" evidence="1">
    <location>
        <begin position="1"/>
        <end position="31"/>
    </location>
</feature>
<proteinExistence type="predicted"/>
<evidence type="ECO:0000256" key="2">
    <source>
        <dbReference type="SAM" id="Phobius"/>
    </source>
</evidence>